<dbReference type="EMBL" id="RBTN01000242">
    <property type="protein sequence ID" value="RMT72684.1"/>
    <property type="molecule type" value="Genomic_DNA"/>
</dbReference>
<evidence type="ECO:0000313" key="1">
    <source>
        <dbReference type="EMBL" id="RMT72684.1"/>
    </source>
</evidence>
<evidence type="ECO:0000313" key="2">
    <source>
        <dbReference type="Proteomes" id="UP000268636"/>
    </source>
</evidence>
<name>A0AB74BF13_PSESS</name>
<comment type="caution">
    <text evidence="1">The sequence shown here is derived from an EMBL/GenBank/DDBJ whole genome shotgun (WGS) entry which is preliminary data.</text>
</comment>
<organism evidence="1 2">
    <name type="scientific">Pseudomonas savastanoi pv. nerii</name>
    <dbReference type="NCBI Taxonomy" id="360921"/>
    <lineage>
        <taxon>Bacteria</taxon>
        <taxon>Pseudomonadati</taxon>
        <taxon>Pseudomonadota</taxon>
        <taxon>Gammaproteobacteria</taxon>
        <taxon>Pseudomonadales</taxon>
        <taxon>Pseudomonadaceae</taxon>
        <taxon>Pseudomonas</taxon>
    </lineage>
</organism>
<dbReference type="AlphaFoldDB" id="A0AB74BF13"/>
<sequence length="54" mass="6355">MIALVNSLGIHSAIYKAILIDISQEFNRNPKRIHKCFLSEFIKEFKYEFMHIGV</sequence>
<gene>
    <name evidence="1" type="ORF">ALP42_200109</name>
</gene>
<accession>A0AB74BF13</accession>
<protein>
    <submittedName>
        <fullName evidence="1">Uncharacterized protein</fullName>
    </submittedName>
</protein>
<proteinExistence type="predicted"/>
<dbReference type="Proteomes" id="UP000268636">
    <property type="component" value="Unassembled WGS sequence"/>
</dbReference>
<reference evidence="1 2" key="1">
    <citation type="submission" date="2018-08" db="EMBL/GenBank/DDBJ databases">
        <title>Recombination of ecologically and evolutionarily significant loci maintains genetic cohesion in the Pseudomonas syringae species complex.</title>
        <authorList>
            <person name="Dillon M."/>
            <person name="Thakur S."/>
            <person name="Almeida R.N.D."/>
            <person name="Weir B.S."/>
            <person name="Guttman D.S."/>
        </authorList>
    </citation>
    <scope>NUCLEOTIDE SEQUENCE [LARGE SCALE GENOMIC DNA]</scope>
    <source>
        <strain evidence="1 2">ICMP 13786</strain>
    </source>
</reference>